<dbReference type="Proteomes" id="UP000789366">
    <property type="component" value="Unassembled WGS sequence"/>
</dbReference>
<feature type="non-terminal residue" evidence="1">
    <location>
        <position position="212"/>
    </location>
</feature>
<organism evidence="1 2">
    <name type="scientific">Cetraspora pellucida</name>
    <dbReference type="NCBI Taxonomy" id="1433469"/>
    <lineage>
        <taxon>Eukaryota</taxon>
        <taxon>Fungi</taxon>
        <taxon>Fungi incertae sedis</taxon>
        <taxon>Mucoromycota</taxon>
        <taxon>Glomeromycotina</taxon>
        <taxon>Glomeromycetes</taxon>
        <taxon>Diversisporales</taxon>
        <taxon>Gigasporaceae</taxon>
        <taxon>Cetraspora</taxon>
    </lineage>
</organism>
<dbReference type="EMBL" id="CAJVPW010009187">
    <property type="protein sequence ID" value="CAG8602087.1"/>
    <property type="molecule type" value="Genomic_DNA"/>
</dbReference>
<gene>
    <name evidence="1" type="ORF">SPELUC_LOCUS7164</name>
</gene>
<accession>A0ACA9MQG3</accession>
<evidence type="ECO:0000313" key="2">
    <source>
        <dbReference type="Proteomes" id="UP000789366"/>
    </source>
</evidence>
<reference evidence="1" key="1">
    <citation type="submission" date="2021-06" db="EMBL/GenBank/DDBJ databases">
        <authorList>
            <person name="Kallberg Y."/>
            <person name="Tangrot J."/>
            <person name="Rosling A."/>
        </authorList>
    </citation>
    <scope>NUCLEOTIDE SEQUENCE</scope>
    <source>
        <strain evidence="1">28 12/20/2015</strain>
    </source>
</reference>
<name>A0ACA9MQG3_9GLOM</name>
<proteinExistence type="predicted"/>
<keyword evidence="2" id="KW-1185">Reference proteome</keyword>
<evidence type="ECO:0000313" key="1">
    <source>
        <dbReference type="EMBL" id="CAG8602087.1"/>
    </source>
</evidence>
<comment type="caution">
    <text evidence="1">The sequence shown here is derived from an EMBL/GenBank/DDBJ whole genome shotgun (WGS) entry which is preliminary data.</text>
</comment>
<sequence>MDKAYFGEMTLRALIPEYLDWYAKLVEVPSSLTDKIRLILYRAYIEETGLDPWVKPESSRIKKDANDHILQDSLPETQVMAPNKIYTFPISKTDPNKNRLYQYVIKHGINPKEFSIITEAKKNRWTTGCFRGDLERDICFYRGGIERKKDPRKYHKFLTDRERLISEELLHRSILKSGLSTAWLDDLIEEWEKIHTQFTQISFEEKTLFVLQ</sequence>
<protein>
    <submittedName>
        <fullName evidence="1">11127_t:CDS:1</fullName>
    </submittedName>
</protein>